<feature type="binding site" evidence="11">
    <location>
        <position position="80"/>
    </location>
    <ligand>
        <name>FMN</name>
        <dbReference type="ChEBI" id="CHEBI:58210"/>
    </ligand>
</feature>
<evidence type="ECO:0000256" key="9">
    <source>
        <dbReference type="ARBA" id="ARBA00023235"/>
    </source>
</evidence>
<proteinExistence type="inferred from homology"/>
<dbReference type="GO" id="GO:0005737">
    <property type="term" value="C:cytoplasm"/>
    <property type="evidence" value="ECO:0007669"/>
    <property type="project" value="UniProtKB-SubCell"/>
</dbReference>
<comment type="subunit">
    <text evidence="10 11">Homooctamer. Dimer of tetramers.</text>
</comment>
<comment type="catalytic activity">
    <reaction evidence="11">
        <text>isopentenyl diphosphate = dimethylallyl diphosphate</text>
        <dbReference type="Rhea" id="RHEA:23284"/>
        <dbReference type="ChEBI" id="CHEBI:57623"/>
        <dbReference type="ChEBI" id="CHEBI:128769"/>
        <dbReference type="EC" id="5.3.3.2"/>
    </reaction>
</comment>
<evidence type="ECO:0000256" key="3">
    <source>
        <dbReference type="ARBA" id="ARBA00022630"/>
    </source>
</evidence>
<feature type="binding site" evidence="11">
    <location>
        <begin position="111"/>
        <end position="113"/>
    </location>
    <ligand>
        <name>substrate</name>
    </ligand>
</feature>
<dbReference type="Gene3D" id="3.20.20.70">
    <property type="entry name" value="Aldolase class I"/>
    <property type="match status" value="1"/>
</dbReference>
<comment type="cofactor">
    <cofactor evidence="11">
        <name>NADPH</name>
        <dbReference type="ChEBI" id="CHEBI:57783"/>
    </cofactor>
</comment>
<feature type="binding site" evidence="11">
    <location>
        <position position="140"/>
    </location>
    <ligand>
        <name>FMN</name>
        <dbReference type="ChEBI" id="CHEBI:58210"/>
    </ligand>
</feature>
<gene>
    <name evidence="11 13" type="primary">fni</name>
    <name evidence="13" type="ORF">GCM10011390_18380</name>
</gene>
<dbReference type="CDD" id="cd02811">
    <property type="entry name" value="IDI-2_FMN"/>
    <property type="match status" value="1"/>
</dbReference>
<dbReference type="PIRSF" id="PIRSF003314">
    <property type="entry name" value="IPP_isomerase"/>
    <property type="match status" value="1"/>
</dbReference>
<dbReference type="GO" id="GO:0004452">
    <property type="term" value="F:isopentenyl-diphosphate delta-isomerase activity"/>
    <property type="evidence" value="ECO:0007669"/>
    <property type="project" value="UniProtKB-UniRule"/>
</dbReference>
<feature type="domain" description="FMN-dependent dehydrogenase" evidence="12">
    <location>
        <begin position="191"/>
        <end position="351"/>
    </location>
</feature>
<evidence type="ECO:0000256" key="7">
    <source>
        <dbReference type="ARBA" id="ARBA00022857"/>
    </source>
</evidence>
<evidence type="ECO:0000256" key="1">
    <source>
        <dbReference type="ARBA" id="ARBA00001917"/>
    </source>
</evidence>
<dbReference type="GO" id="GO:0000287">
    <property type="term" value="F:magnesium ion binding"/>
    <property type="evidence" value="ECO:0007669"/>
    <property type="project" value="UniProtKB-UniRule"/>
</dbReference>
<feature type="binding site" evidence="11">
    <location>
        <begin position="308"/>
        <end position="309"/>
    </location>
    <ligand>
        <name>FMN</name>
        <dbReference type="ChEBI" id="CHEBI:58210"/>
    </ligand>
</feature>
<keyword evidence="9 11" id="KW-0413">Isomerase</keyword>
<evidence type="ECO:0000256" key="10">
    <source>
        <dbReference type="ARBA" id="ARBA00025810"/>
    </source>
</evidence>
<dbReference type="PANTHER" id="PTHR43665:SF1">
    <property type="entry name" value="ISOPENTENYL-DIPHOSPHATE DELTA-ISOMERASE"/>
    <property type="match status" value="1"/>
</dbReference>
<evidence type="ECO:0000256" key="5">
    <source>
        <dbReference type="ARBA" id="ARBA00022723"/>
    </source>
</evidence>
<dbReference type="Pfam" id="PF01070">
    <property type="entry name" value="FMN_dh"/>
    <property type="match status" value="1"/>
</dbReference>
<feature type="binding site" evidence="11">
    <location>
        <position position="111"/>
    </location>
    <ligand>
        <name>FMN</name>
        <dbReference type="ChEBI" id="CHEBI:58210"/>
    </ligand>
</feature>
<keyword evidence="2 11" id="KW-0963">Cytoplasm</keyword>
<comment type="caution">
    <text evidence="11">Lacks conserved residue(s) required for the propagation of feature annotation.</text>
</comment>
<keyword evidence="5 11" id="KW-0479">Metal-binding</keyword>
<keyword evidence="4 11" id="KW-0288">FMN</keyword>
<keyword evidence="8 11" id="KW-0414">Isoprene biosynthesis</keyword>
<comment type="cofactor">
    <cofactor evidence="1 11">
        <name>FMN</name>
        <dbReference type="ChEBI" id="CHEBI:58210"/>
    </cofactor>
</comment>
<keyword evidence="6 11" id="KW-0460">Magnesium</keyword>
<dbReference type="HAMAP" id="MF_00354">
    <property type="entry name" value="Idi_2"/>
    <property type="match status" value="1"/>
</dbReference>
<comment type="subcellular location">
    <subcellularLocation>
        <location evidence="11">Cytoplasm</location>
    </subcellularLocation>
</comment>
<organism evidence="13 14">
    <name type="scientific">Aureimonas endophytica</name>
    <dbReference type="NCBI Taxonomy" id="2027858"/>
    <lineage>
        <taxon>Bacteria</taxon>
        <taxon>Pseudomonadati</taxon>
        <taxon>Pseudomonadota</taxon>
        <taxon>Alphaproteobacteria</taxon>
        <taxon>Hyphomicrobiales</taxon>
        <taxon>Aurantimonadaceae</taxon>
        <taxon>Aureimonas</taxon>
    </lineage>
</organism>
<comment type="function">
    <text evidence="11">Involved in the biosynthesis of isoprenoids. Catalyzes the 1,3-allylic rearrangement of the homoallylic substrate isopentenyl (IPP) to its allylic isomer, dimethylallyl diphosphate (DMAPP).</text>
</comment>
<evidence type="ECO:0000313" key="13">
    <source>
        <dbReference type="EMBL" id="GGD99902.1"/>
    </source>
</evidence>
<dbReference type="PANTHER" id="PTHR43665">
    <property type="entry name" value="ISOPENTENYL-DIPHOSPHATE DELTA-ISOMERASE"/>
    <property type="match status" value="1"/>
</dbReference>
<dbReference type="InterPro" id="IPR011179">
    <property type="entry name" value="IPdP_isomerase"/>
</dbReference>
<dbReference type="InterPro" id="IPR000262">
    <property type="entry name" value="FMN-dep_DH"/>
</dbReference>
<evidence type="ECO:0000259" key="12">
    <source>
        <dbReference type="Pfam" id="PF01070"/>
    </source>
</evidence>
<accession>A0A917E3E9</accession>
<dbReference type="GO" id="GO:0008299">
    <property type="term" value="P:isoprenoid biosynthetic process"/>
    <property type="evidence" value="ECO:0007669"/>
    <property type="project" value="UniProtKB-UniRule"/>
</dbReference>
<reference evidence="13" key="2">
    <citation type="submission" date="2020-09" db="EMBL/GenBank/DDBJ databases">
        <authorList>
            <person name="Sun Q."/>
            <person name="Zhou Y."/>
        </authorList>
    </citation>
    <scope>NUCLEOTIDE SEQUENCE</scope>
    <source>
        <strain evidence="13">CGMCC 1.15367</strain>
    </source>
</reference>
<dbReference type="EC" id="5.3.3.2" evidence="11"/>
<feature type="binding site" evidence="11">
    <location>
        <position position="207"/>
    </location>
    <ligand>
        <name>FMN</name>
        <dbReference type="ChEBI" id="CHEBI:58210"/>
    </ligand>
</feature>
<feature type="binding site" evidence="11">
    <location>
        <begin position="22"/>
        <end position="23"/>
    </location>
    <ligand>
        <name>substrate</name>
    </ligand>
</feature>
<protein>
    <recommendedName>
        <fullName evidence="11">Isopentenyl-diphosphate delta-isomerase</fullName>
        <shortName evidence="11">IPP isomerase</shortName>
        <ecNumber evidence="11">5.3.3.2</ecNumber>
    </recommendedName>
    <alternativeName>
        <fullName evidence="11">Isopentenyl diphosphate:dimethylallyl diphosphate isomerase</fullName>
    </alternativeName>
    <alternativeName>
        <fullName evidence="11">Isopentenyl pyrophosphate isomerase</fullName>
    </alternativeName>
    <alternativeName>
        <fullName evidence="11">Type 2 isopentenyl diphosphate isomerase</fullName>
        <shortName evidence="11">IDI-2</shortName>
    </alternativeName>
</protein>
<keyword evidence="3 11" id="KW-0285">Flavoprotein</keyword>
<dbReference type="InterPro" id="IPR013785">
    <property type="entry name" value="Aldolase_TIM"/>
</dbReference>
<dbReference type="EMBL" id="BMIQ01000002">
    <property type="protein sequence ID" value="GGD99902.1"/>
    <property type="molecule type" value="Genomic_DNA"/>
</dbReference>
<keyword evidence="7 11" id="KW-0521">NADP</keyword>
<dbReference type="AlphaFoldDB" id="A0A917E3E9"/>
<feature type="binding site" evidence="11">
    <location>
        <begin position="81"/>
        <end position="83"/>
    </location>
    <ligand>
        <name>FMN</name>
        <dbReference type="ChEBI" id="CHEBI:58210"/>
    </ligand>
</feature>
<reference evidence="13" key="1">
    <citation type="journal article" date="2014" name="Int. J. Syst. Evol. Microbiol.">
        <title>Complete genome sequence of Corynebacterium casei LMG S-19264T (=DSM 44701T), isolated from a smear-ripened cheese.</title>
        <authorList>
            <consortium name="US DOE Joint Genome Institute (JGI-PGF)"/>
            <person name="Walter F."/>
            <person name="Albersmeier A."/>
            <person name="Kalinowski J."/>
            <person name="Ruckert C."/>
        </authorList>
    </citation>
    <scope>NUCLEOTIDE SEQUENCE</scope>
    <source>
        <strain evidence="13">CGMCC 1.15367</strain>
    </source>
</reference>
<evidence type="ECO:0000256" key="11">
    <source>
        <dbReference type="HAMAP-Rule" id="MF_00354"/>
    </source>
</evidence>
<evidence type="ECO:0000256" key="8">
    <source>
        <dbReference type="ARBA" id="ARBA00023229"/>
    </source>
</evidence>
<feature type="binding site" evidence="11">
    <location>
        <position position="176"/>
    </location>
    <ligand>
        <name>Mg(2+)</name>
        <dbReference type="ChEBI" id="CHEBI:18420"/>
    </ligand>
</feature>
<dbReference type="GO" id="GO:0016491">
    <property type="term" value="F:oxidoreductase activity"/>
    <property type="evidence" value="ECO:0007669"/>
    <property type="project" value="InterPro"/>
</dbReference>
<comment type="caution">
    <text evidence="13">The sequence shown here is derived from an EMBL/GenBank/DDBJ whole genome shotgun (WGS) entry which is preliminary data.</text>
</comment>
<feature type="binding site" evidence="11">
    <location>
        <position position="175"/>
    </location>
    <ligand>
        <name>substrate</name>
    </ligand>
</feature>
<name>A0A917E3E9_9HYPH</name>
<evidence type="ECO:0000313" key="14">
    <source>
        <dbReference type="Proteomes" id="UP000644699"/>
    </source>
</evidence>
<dbReference type="SUPFAM" id="SSF51395">
    <property type="entry name" value="FMN-linked oxidoreductases"/>
    <property type="match status" value="1"/>
</dbReference>
<keyword evidence="14" id="KW-1185">Reference proteome</keyword>
<dbReference type="GO" id="GO:0070402">
    <property type="term" value="F:NADPH binding"/>
    <property type="evidence" value="ECO:0007669"/>
    <property type="project" value="UniProtKB-UniRule"/>
</dbReference>
<comment type="cofactor">
    <cofactor evidence="11">
        <name>Mg(2+)</name>
        <dbReference type="ChEBI" id="CHEBI:18420"/>
    </cofactor>
</comment>
<comment type="similarity">
    <text evidence="11">Belongs to the IPP isomerase type 2 family.</text>
</comment>
<dbReference type="GO" id="GO:0010181">
    <property type="term" value="F:FMN binding"/>
    <property type="evidence" value="ECO:0007669"/>
    <property type="project" value="UniProtKB-UniRule"/>
</dbReference>
<feature type="binding site" evidence="11">
    <location>
        <position position="237"/>
    </location>
    <ligand>
        <name>FMN</name>
        <dbReference type="ChEBI" id="CHEBI:58210"/>
    </ligand>
</feature>
<dbReference type="Proteomes" id="UP000644699">
    <property type="component" value="Unassembled WGS sequence"/>
</dbReference>
<sequence length="355" mass="36923">MRECNLLSMLERTRDGSGIGARKSDHLDIVLSPRFDAKRAEAGFAAIRFRHEALPELDYDAIDLSTRFLGRPLKAPLLISSMTGGPDRAGRINAHLAEAAEALGIALAVGSQRIAIEGRGSAGLDASLRRLAPSVPILANLGGAQLVAGYGVAEARRAVDMIEADGLIVHLNPLQEAVQEGGDRNWRGVLAAIERLVRELGLPVIVKEVGAGISGATARRLQEAGVAVIDVAGAGGTSWAAVEAERTSDPDRAATALLFADWGIPTTRAIMEVRDACPTIPIIGSGGVRNGLDAAKAIRLGADLAGQAAAGLAAAQGSAEAATRHFHAVIEQLRIACFCTGSRDLSALRQAPLQA</sequence>
<feature type="binding site" evidence="11">
    <location>
        <begin position="287"/>
        <end position="289"/>
    </location>
    <ligand>
        <name>FMN</name>
        <dbReference type="ChEBI" id="CHEBI:58210"/>
    </ligand>
</feature>
<evidence type="ECO:0000256" key="2">
    <source>
        <dbReference type="ARBA" id="ARBA00022490"/>
    </source>
</evidence>
<dbReference type="NCBIfam" id="TIGR02151">
    <property type="entry name" value="IPP_isom_2"/>
    <property type="match status" value="1"/>
</dbReference>
<evidence type="ECO:0000256" key="4">
    <source>
        <dbReference type="ARBA" id="ARBA00022643"/>
    </source>
</evidence>
<evidence type="ECO:0000256" key="6">
    <source>
        <dbReference type="ARBA" id="ARBA00022842"/>
    </source>
</evidence>